<dbReference type="InterPro" id="IPR036265">
    <property type="entry name" value="HIT-like_sf"/>
</dbReference>
<organism evidence="6 7">
    <name type="scientific">Aliarcobacter thereius</name>
    <dbReference type="NCBI Taxonomy" id="544718"/>
    <lineage>
        <taxon>Bacteria</taxon>
        <taxon>Pseudomonadati</taxon>
        <taxon>Campylobacterota</taxon>
        <taxon>Epsilonproteobacteria</taxon>
        <taxon>Campylobacterales</taxon>
        <taxon>Arcobacteraceae</taxon>
        <taxon>Aliarcobacter</taxon>
    </lineage>
</organism>
<evidence type="ECO:0000256" key="4">
    <source>
        <dbReference type="PROSITE-ProRule" id="PRU00464"/>
    </source>
</evidence>
<name>A0A1C0B6A6_9BACT</name>
<evidence type="ECO:0000256" key="2">
    <source>
        <dbReference type="PIRSR" id="PIRSR639383-1"/>
    </source>
</evidence>
<evidence type="ECO:0000313" key="6">
    <source>
        <dbReference type="EMBL" id="OCL98640.1"/>
    </source>
</evidence>
<dbReference type="Gene3D" id="3.30.428.10">
    <property type="entry name" value="HIT-like"/>
    <property type="match status" value="1"/>
</dbReference>
<dbReference type="GO" id="GO:0000166">
    <property type="term" value="F:nucleotide binding"/>
    <property type="evidence" value="ECO:0007669"/>
    <property type="project" value="UniProtKB-KW"/>
</dbReference>
<feature type="binding site" evidence="3">
    <location>
        <position position="134"/>
    </location>
    <ligand>
        <name>substrate</name>
    </ligand>
</feature>
<keyword evidence="6" id="KW-0808">Transferase</keyword>
<dbReference type="Pfam" id="PF01230">
    <property type="entry name" value="HIT"/>
    <property type="match status" value="1"/>
</dbReference>
<reference evidence="7" key="1">
    <citation type="submission" date="2015-05" db="EMBL/GenBank/DDBJ databases">
        <authorList>
            <person name="Rovetto F."/>
            <person name="Cocolin L."/>
            <person name="Illeghems K."/>
            <person name="Van Nieuwerburgh F."/>
            <person name="Houf K."/>
        </authorList>
    </citation>
    <scope>NUCLEOTIDE SEQUENCE [LARGE SCALE GENOMIC DNA]</scope>
    <source>
        <strain evidence="7">DU22</strain>
    </source>
</reference>
<evidence type="ECO:0000256" key="1">
    <source>
        <dbReference type="ARBA" id="ARBA00022741"/>
    </source>
</evidence>
<dbReference type="EMBL" id="LCUJ01000005">
    <property type="protein sequence ID" value="OCL98640.1"/>
    <property type="molecule type" value="Genomic_DNA"/>
</dbReference>
<evidence type="ECO:0000259" key="5">
    <source>
        <dbReference type="PROSITE" id="PS51084"/>
    </source>
</evidence>
<dbReference type="EC" id="2.7.7.53" evidence="6"/>
<feature type="active site" description="Tele-AMP-histidine intermediate" evidence="2">
    <location>
        <position position="132"/>
    </location>
</feature>
<dbReference type="AlphaFoldDB" id="A0A1C0B6A6"/>
<dbReference type="SUPFAM" id="SSF54197">
    <property type="entry name" value="HIT-like"/>
    <property type="match status" value="1"/>
</dbReference>
<feature type="short sequence motif" description="Histidine triad motif" evidence="4">
    <location>
        <begin position="130"/>
        <end position="134"/>
    </location>
</feature>
<comment type="caution">
    <text evidence="6">The sequence shown here is derived from an EMBL/GenBank/DDBJ whole genome shotgun (WGS) entry which is preliminary data.</text>
</comment>
<dbReference type="PANTHER" id="PTHR42997:SF1">
    <property type="entry name" value="AP-4-A PHOSPHORYLASE"/>
    <property type="match status" value="1"/>
</dbReference>
<dbReference type="InterPro" id="IPR011146">
    <property type="entry name" value="HIT-like"/>
</dbReference>
<dbReference type="PANTHER" id="PTHR42997">
    <property type="entry name" value="HIT FAMILY HYDROLASE"/>
    <property type="match status" value="1"/>
</dbReference>
<keyword evidence="1" id="KW-0547">Nucleotide-binding</keyword>
<feature type="domain" description="HIT" evidence="5">
    <location>
        <begin position="35"/>
        <end position="145"/>
    </location>
</feature>
<gene>
    <name evidence="6" type="ORF">AAX29_01553</name>
</gene>
<dbReference type="GO" id="GO:0003877">
    <property type="term" value="F:ATP:ADP adenylyltransferase activity"/>
    <property type="evidence" value="ECO:0007669"/>
    <property type="project" value="UniProtKB-EC"/>
</dbReference>
<proteinExistence type="predicted"/>
<evidence type="ECO:0000256" key="3">
    <source>
        <dbReference type="PIRSR" id="PIRSR639383-2"/>
    </source>
</evidence>
<dbReference type="PROSITE" id="PS51084">
    <property type="entry name" value="HIT_2"/>
    <property type="match status" value="1"/>
</dbReference>
<dbReference type="InterPro" id="IPR052908">
    <property type="entry name" value="AP-4-A_phosphorylase"/>
</dbReference>
<dbReference type="STRING" id="544718.AAX25_01755"/>
<dbReference type="InterPro" id="IPR039383">
    <property type="entry name" value="FHIT"/>
</dbReference>
<keyword evidence="6" id="KW-0548">Nucleotidyltransferase</keyword>
<evidence type="ECO:0000313" key="7">
    <source>
        <dbReference type="Proteomes" id="UP000093281"/>
    </source>
</evidence>
<dbReference type="PATRIC" id="fig|544718.51.peg.1526"/>
<feature type="binding site" evidence="3">
    <location>
        <position position="62"/>
    </location>
    <ligand>
        <name>substrate</name>
    </ligand>
</feature>
<protein>
    <submittedName>
        <fullName evidence="6">AP-4-A phosphorylase</fullName>
        <ecNumber evidence="6">2.7.7.53</ecNumber>
    </submittedName>
</protein>
<dbReference type="CDD" id="cd01275">
    <property type="entry name" value="FHIT"/>
    <property type="match status" value="1"/>
</dbReference>
<dbReference type="Proteomes" id="UP000093281">
    <property type="component" value="Unassembled WGS sequence"/>
</dbReference>
<accession>A0A1C0B6A6</accession>
<sequence>MQTMHQTLYKSLNMEHLYAPWRYTYVKDEKIDTCVFCHILRNKNDEKYEVLFSDELCFVVMNKYPYSPGHIMVVPNFHTANIEDLEDEVWQRVSKRVKQGVKLLKTIMPCEGVNIGMNLGKAAGAGIEEHVHYHLLPRWIGDTNFISTLGGTRVYPADFEEIFKKLKSSSKDFFL</sequence>